<reference evidence="2" key="1">
    <citation type="journal article" date="2012" name="Mol. Plant Microbe Interact.">
        <title>A highly conserved effector in Fusarium oxysporum is required for full virulence on Arabidopsis.</title>
        <authorList>
            <person name="Thatcher L.F."/>
            <person name="Gardiner D.M."/>
            <person name="Kazan K."/>
            <person name="Manners J."/>
        </authorList>
    </citation>
    <scope>NUCLEOTIDE SEQUENCE [LARGE SCALE GENOMIC DNA]</scope>
    <source>
        <strain evidence="2">Fo5176</strain>
    </source>
</reference>
<protein>
    <submittedName>
        <fullName evidence="1">Uncharacterized protein</fullName>
    </submittedName>
</protein>
<dbReference type="EnsemblFungi" id="FOXG_14618T0">
    <property type="protein sequence ID" value="FOXG_14618P0"/>
    <property type="gene ID" value="FOXG_14618"/>
</dbReference>
<dbReference type="VEuPathDB" id="FungiDB:FOXG_14618"/>
<accession>A0A0D2YE81</accession>
<evidence type="ECO:0000313" key="2">
    <source>
        <dbReference type="Proteomes" id="UP000002489"/>
    </source>
</evidence>
<evidence type="ECO:0000313" key="1">
    <source>
        <dbReference type="EnsemblFungi" id="FOXG_14618P0"/>
    </source>
</evidence>
<dbReference type="PANTHER" id="PTHR43482">
    <property type="entry name" value="PROTEIN AST1-RELATED"/>
    <property type="match status" value="1"/>
</dbReference>
<gene>
    <name evidence="1" type="primary">28955761</name>
</gene>
<dbReference type="SMART" id="SM00829">
    <property type="entry name" value="PKS_ER"/>
    <property type="match status" value="1"/>
</dbReference>
<dbReference type="InterPro" id="IPR020843">
    <property type="entry name" value="ER"/>
</dbReference>
<sequence>MKAVQILGNMSSPKLTTNFSMEKPEPVKSDILVRVHAAGVTGDEIMWPETYRRPSRVPGHDISGVITAFGPDYSGPLKIGQEVFAFLSAHTGEGQADYVLCSLDEVAPKPTALSHAEASALPIPVLTAWEVLDYADIDAGTRVLVTGASGAVGQQFVQLVKHLTGAHVIALASATNKQLLGDVPDEIIDYKTPNWEKYVQEVDVVFDTVGGEVLAKTWETVKSDGMIITIGDPAPSWAFGGDEPLESLSLPGVRYKYFIVSPNGERLEKMAGLFDEGVIKPLAVKTFPFDQAVEAWEHARQRGKGYKVVIEF</sequence>
<dbReference type="PANTHER" id="PTHR43482:SF4">
    <property type="entry name" value="ALCOHOL DEHYDROGENASE, PUTATIVE (AFU_ORTHOLOGUE AFUA_7G06260)-RELATED"/>
    <property type="match status" value="1"/>
</dbReference>
<organism evidence="1 2">
    <name type="scientific">Fusarium oxysporum (strain Fo5176)</name>
    <name type="common">Fusarium vascular wilt</name>
    <dbReference type="NCBI Taxonomy" id="660025"/>
    <lineage>
        <taxon>Eukaryota</taxon>
        <taxon>Fungi</taxon>
        <taxon>Dikarya</taxon>
        <taxon>Ascomycota</taxon>
        <taxon>Pezizomycotina</taxon>
        <taxon>Sordariomycetes</taxon>
        <taxon>Hypocreomycetidae</taxon>
        <taxon>Hypocreales</taxon>
        <taxon>Nectriaceae</taxon>
        <taxon>Fusarium</taxon>
        <taxon>Fusarium oxysporum species complex</taxon>
    </lineage>
</organism>
<dbReference type="AlphaFoldDB" id="A0A0D2YE81"/>
<dbReference type="InterPro" id="IPR011032">
    <property type="entry name" value="GroES-like_sf"/>
</dbReference>
<dbReference type="Gene3D" id="3.90.180.10">
    <property type="entry name" value="Medium-chain alcohol dehydrogenases, catalytic domain"/>
    <property type="match status" value="1"/>
</dbReference>
<dbReference type="Gene3D" id="3.40.50.720">
    <property type="entry name" value="NAD(P)-binding Rossmann-like Domain"/>
    <property type="match status" value="1"/>
</dbReference>
<dbReference type="Pfam" id="PF08240">
    <property type="entry name" value="ADH_N"/>
    <property type="match status" value="1"/>
</dbReference>
<name>A0A0D2YE81_FUSOF</name>
<dbReference type="Pfam" id="PF13602">
    <property type="entry name" value="ADH_zinc_N_2"/>
    <property type="match status" value="1"/>
</dbReference>
<dbReference type="GO" id="GO:0016491">
    <property type="term" value="F:oxidoreductase activity"/>
    <property type="evidence" value="ECO:0007669"/>
    <property type="project" value="InterPro"/>
</dbReference>
<dbReference type="Proteomes" id="UP000002489">
    <property type="component" value="Unassembled WGS sequence"/>
</dbReference>
<dbReference type="CDD" id="cd05289">
    <property type="entry name" value="MDR_like_2"/>
    <property type="match status" value="1"/>
</dbReference>
<proteinExistence type="predicted"/>
<dbReference type="InterPro" id="IPR036291">
    <property type="entry name" value="NAD(P)-bd_dom_sf"/>
</dbReference>
<dbReference type="SUPFAM" id="SSF51735">
    <property type="entry name" value="NAD(P)-binding Rossmann-fold domains"/>
    <property type="match status" value="1"/>
</dbReference>
<dbReference type="InterPro" id="IPR052585">
    <property type="entry name" value="Lipid_raft_assoc_Zn_ADH"/>
</dbReference>
<dbReference type="SUPFAM" id="SSF50129">
    <property type="entry name" value="GroES-like"/>
    <property type="match status" value="1"/>
</dbReference>
<dbReference type="STRING" id="426428.A0A0D2YE81"/>
<dbReference type="InterPro" id="IPR013154">
    <property type="entry name" value="ADH-like_N"/>
</dbReference>
<reference evidence="1" key="2">
    <citation type="submission" date="2025-08" db="UniProtKB">
        <authorList>
            <consortium name="EnsemblFungi"/>
        </authorList>
    </citation>
    <scope>IDENTIFICATION</scope>
    <source>
        <strain evidence="1">4287 / CBS 123668 / FGSC 9935 / NRRL 34936</strain>
    </source>
</reference>